<keyword evidence="5 7" id="KW-0057">Aromatic amino acid biosynthesis</keyword>
<keyword evidence="6 7" id="KW-0456">Lyase</keyword>
<dbReference type="Proteomes" id="UP000177583">
    <property type="component" value="Unassembled WGS sequence"/>
</dbReference>
<dbReference type="InterPro" id="IPR020541">
    <property type="entry name" value="Chorismate_synthase_CS"/>
</dbReference>
<dbReference type="EC" id="4.2.3.5" evidence="3 7"/>
<feature type="binding site" evidence="7">
    <location>
        <position position="47"/>
    </location>
    <ligand>
        <name>NADP(+)</name>
        <dbReference type="ChEBI" id="CHEBI:58349"/>
    </ligand>
</feature>
<dbReference type="NCBIfam" id="NF003793">
    <property type="entry name" value="PRK05382.1"/>
    <property type="match status" value="1"/>
</dbReference>
<dbReference type="EMBL" id="MFNF01000001">
    <property type="protein sequence ID" value="OGH04632.1"/>
    <property type="molecule type" value="Genomic_DNA"/>
</dbReference>
<dbReference type="GO" id="GO:0009073">
    <property type="term" value="P:aromatic amino acid family biosynthetic process"/>
    <property type="evidence" value="ECO:0007669"/>
    <property type="project" value="UniProtKB-KW"/>
</dbReference>
<evidence type="ECO:0000256" key="7">
    <source>
        <dbReference type="HAMAP-Rule" id="MF_00300"/>
    </source>
</evidence>
<comment type="similarity">
    <text evidence="2 7 8">Belongs to the chorismate synthase family.</text>
</comment>
<accession>A0A1F6H2P4</accession>
<dbReference type="HAMAP" id="MF_00300">
    <property type="entry name" value="Chorismate_synth"/>
    <property type="match status" value="1"/>
</dbReference>
<evidence type="ECO:0000256" key="1">
    <source>
        <dbReference type="ARBA" id="ARBA00005044"/>
    </source>
</evidence>
<gene>
    <name evidence="7" type="primary">aroC</name>
    <name evidence="9" type="ORF">A2557_06470</name>
</gene>
<dbReference type="UniPathway" id="UPA00053">
    <property type="reaction ID" value="UER00090"/>
</dbReference>
<keyword evidence="7" id="KW-0521">NADP</keyword>
<keyword evidence="7" id="KW-0288">FMN</keyword>
<dbReference type="NCBIfam" id="TIGR00033">
    <property type="entry name" value="aroC"/>
    <property type="match status" value="1"/>
</dbReference>
<organism evidence="9 10">
    <name type="scientific">Candidatus Lambdaproteobacteria bacterium RIFOXYD2_FULL_56_26</name>
    <dbReference type="NCBI Taxonomy" id="1817773"/>
    <lineage>
        <taxon>Bacteria</taxon>
        <taxon>Pseudomonadati</taxon>
        <taxon>Pseudomonadota</taxon>
        <taxon>Candidatus Lambdaproteobacteria</taxon>
    </lineage>
</organism>
<keyword evidence="4 7" id="KW-0028">Amino-acid biosynthesis</keyword>
<evidence type="ECO:0000313" key="10">
    <source>
        <dbReference type="Proteomes" id="UP000177583"/>
    </source>
</evidence>
<dbReference type="Pfam" id="PF01264">
    <property type="entry name" value="Chorismate_synt"/>
    <property type="match status" value="1"/>
</dbReference>
<evidence type="ECO:0000313" key="9">
    <source>
        <dbReference type="EMBL" id="OGH04632.1"/>
    </source>
</evidence>
<comment type="caution">
    <text evidence="7">Lacks conserved residue(s) required for the propagation of feature annotation.</text>
</comment>
<evidence type="ECO:0000256" key="3">
    <source>
        <dbReference type="ARBA" id="ARBA00013036"/>
    </source>
</evidence>
<evidence type="ECO:0000256" key="2">
    <source>
        <dbReference type="ARBA" id="ARBA00008014"/>
    </source>
</evidence>
<protein>
    <recommendedName>
        <fullName evidence="3 7">Chorismate synthase</fullName>
        <shortName evidence="7">CS</shortName>
        <ecNumber evidence="3 7">4.2.3.5</ecNumber>
    </recommendedName>
    <alternativeName>
        <fullName evidence="7">5-enolpyruvylshikimate-3-phosphate phospholyase</fullName>
    </alternativeName>
</protein>
<feature type="binding site" evidence="7">
    <location>
        <begin position="300"/>
        <end position="304"/>
    </location>
    <ligand>
        <name>FMN</name>
        <dbReference type="ChEBI" id="CHEBI:58210"/>
    </ligand>
</feature>
<dbReference type="GO" id="GO:0010181">
    <property type="term" value="F:FMN binding"/>
    <property type="evidence" value="ECO:0007669"/>
    <property type="project" value="TreeGrafter"/>
</dbReference>
<reference evidence="9 10" key="1">
    <citation type="journal article" date="2016" name="Nat. Commun.">
        <title>Thousands of microbial genomes shed light on interconnected biogeochemical processes in an aquifer system.</title>
        <authorList>
            <person name="Anantharaman K."/>
            <person name="Brown C.T."/>
            <person name="Hug L.A."/>
            <person name="Sharon I."/>
            <person name="Castelle C.J."/>
            <person name="Probst A.J."/>
            <person name="Thomas B.C."/>
            <person name="Singh A."/>
            <person name="Wilkins M.J."/>
            <person name="Karaoz U."/>
            <person name="Brodie E.L."/>
            <person name="Williams K.H."/>
            <person name="Hubbard S.S."/>
            <person name="Banfield J.F."/>
        </authorList>
    </citation>
    <scope>NUCLEOTIDE SEQUENCE [LARGE SCALE GENOMIC DNA]</scope>
</reference>
<feature type="binding site" evidence="7">
    <location>
        <position position="53"/>
    </location>
    <ligand>
        <name>NADP(+)</name>
        <dbReference type="ChEBI" id="CHEBI:58349"/>
    </ligand>
</feature>
<evidence type="ECO:0000256" key="6">
    <source>
        <dbReference type="ARBA" id="ARBA00023239"/>
    </source>
</evidence>
<name>A0A1F6H2P4_9PROT</name>
<comment type="cofactor">
    <cofactor evidence="7 8">
        <name>FMNH2</name>
        <dbReference type="ChEBI" id="CHEBI:57618"/>
    </cofactor>
    <text evidence="7 8">Reduced FMN (FMNH(2)).</text>
</comment>
<feature type="binding site" evidence="7">
    <location>
        <position position="285"/>
    </location>
    <ligand>
        <name>FMN</name>
        <dbReference type="ChEBI" id="CHEBI:58210"/>
    </ligand>
</feature>
<evidence type="ECO:0000256" key="8">
    <source>
        <dbReference type="RuleBase" id="RU000605"/>
    </source>
</evidence>
<dbReference type="GO" id="GO:0004107">
    <property type="term" value="F:chorismate synthase activity"/>
    <property type="evidence" value="ECO:0007669"/>
    <property type="project" value="UniProtKB-UniRule"/>
</dbReference>
<evidence type="ECO:0000256" key="5">
    <source>
        <dbReference type="ARBA" id="ARBA00023141"/>
    </source>
</evidence>
<comment type="catalytic activity">
    <reaction evidence="7 8">
        <text>5-O-(1-carboxyvinyl)-3-phosphoshikimate = chorismate + phosphate</text>
        <dbReference type="Rhea" id="RHEA:21020"/>
        <dbReference type="ChEBI" id="CHEBI:29748"/>
        <dbReference type="ChEBI" id="CHEBI:43474"/>
        <dbReference type="ChEBI" id="CHEBI:57701"/>
        <dbReference type="EC" id="4.2.3.5"/>
    </reaction>
</comment>
<dbReference type="InterPro" id="IPR035904">
    <property type="entry name" value="Chorismate_synth_AroC_sf"/>
</dbReference>
<evidence type="ECO:0000256" key="4">
    <source>
        <dbReference type="ARBA" id="ARBA00022605"/>
    </source>
</evidence>
<dbReference type="CDD" id="cd07304">
    <property type="entry name" value="Chorismate_synthase"/>
    <property type="match status" value="1"/>
</dbReference>
<dbReference type="PANTHER" id="PTHR21085:SF0">
    <property type="entry name" value="CHORISMATE SYNTHASE"/>
    <property type="match status" value="1"/>
</dbReference>
<comment type="subunit">
    <text evidence="7">Homotetramer.</text>
</comment>
<comment type="caution">
    <text evidence="9">The sequence shown here is derived from an EMBL/GenBank/DDBJ whole genome shotgun (WGS) entry which is preliminary data.</text>
</comment>
<feature type="binding site" evidence="7">
    <location>
        <position position="326"/>
    </location>
    <ligand>
        <name>FMN</name>
        <dbReference type="ChEBI" id="CHEBI:58210"/>
    </ligand>
</feature>
<sequence length="367" mass="39049">MNNSFGHSFVITTFGESHGVGLGVVVDGCPAGLELCEADIQRELDRRKPGQSRITTSRKEEDRVQVLSGIYQGRTLGTPIGMVIYNGDAKSDHYDDLKDLYRPGHADFTYDARFGFRDHRGGGRASNREAVGRVAGGAVAKALLETLLGTACLSWVEQVHQTKILVDPQTVTLEAIEANEVRCPDPKAASLMIEAILAAKAKGNSLGGKIGFVVKGLPAGLGAPVFDKLTADLAKALMSIPATRSVSFGLGEEATLLTGLEHNDLFVSKGNRIGTVTNRAGGVLGGMSNGEPLWGHVTFKPTATLLVDQDSVNRSGEALTFKAKGRHDPCVLPRAVPNVDAMVNLVLADHLLRFVSADLSRLKKALS</sequence>
<dbReference type="PROSITE" id="PS00787">
    <property type="entry name" value="CHORISMATE_SYNTHASE_1"/>
    <property type="match status" value="1"/>
</dbReference>
<dbReference type="SUPFAM" id="SSF103263">
    <property type="entry name" value="Chorismate synthase, AroC"/>
    <property type="match status" value="1"/>
</dbReference>
<proteinExistence type="inferred from homology"/>
<keyword evidence="7" id="KW-0285">Flavoprotein</keyword>
<dbReference type="AlphaFoldDB" id="A0A1F6H2P4"/>
<dbReference type="Gene3D" id="3.60.150.10">
    <property type="entry name" value="Chorismate synthase AroC"/>
    <property type="match status" value="1"/>
</dbReference>
<dbReference type="PIRSF" id="PIRSF001456">
    <property type="entry name" value="Chorismate_synth"/>
    <property type="match status" value="1"/>
</dbReference>
<dbReference type="PANTHER" id="PTHR21085">
    <property type="entry name" value="CHORISMATE SYNTHASE"/>
    <property type="match status" value="1"/>
</dbReference>
<comment type="function">
    <text evidence="7">Catalyzes the anti-1,4-elimination of the C-3 phosphate and the C-6 proR hydrogen from 5-enolpyruvylshikimate-3-phosphate (EPSP) to yield chorismate, which is the branch point compound that serves as the starting substrate for the three terminal pathways of aromatic amino acid biosynthesis. This reaction introduces a second double bond into the aromatic ring system.</text>
</comment>
<keyword evidence="7" id="KW-0274">FAD</keyword>
<feature type="binding site" evidence="7">
    <location>
        <begin position="124"/>
        <end position="126"/>
    </location>
    <ligand>
        <name>FMN</name>
        <dbReference type="ChEBI" id="CHEBI:58210"/>
    </ligand>
</feature>
<dbReference type="InterPro" id="IPR000453">
    <property type="entry name" value="Chorismate_synth"/>
</dbReference>
<dbReference type="GO" id="GO:0009423">
    <property type="term" value="P:chorismate biosynthetic process"/>
    <property type="evidence" value="ECO:0007669"/>
    <property type="project" value="UniProtKB-UniRule"/>
</dbReference>
<comment type="pathway">
    <text evidence="1 7 8">Metabolic intermediate biosynthesis; chorismate biosynthesis; chorismate from D-erythrose 4-phosphate and phosphoenolpyruvate: step 7/7.</text>
</comment>
<dbReference type="GO" id="GO:0008652">
    <property type="term" value="P:amino acid biosynthetic process"/>
    <property type="evidence" value="ECO:0007669"/>
    <property type="project" value="UniProtKB-KW"/>
</dbReference>
<dbReference type="GO" id="GO:0005829">
    <property type="term" value="C:cytosol"/>
    <property type="evidence" value="ECO:0007669"/>
    <property type="project" value="TreeGrafter"/>
</dbReference>